<dbReference type="RefSeq" id="WP_136946545.1">
    <property type="nucleotide sequence ID" value="NZ_SWFM01000002.1"/>
</dbReference>
<evidence type="ECO:0000313" key="2">
    <source>
        <dbReference type="EMBL" id="TKD70464.1"/>
    </source>
</evidence>
<proteinExistence type="predicted"/>
<protein>
    <submittedName>
        <fullName evidence="2">Spore gernimation protein</fullName>
    </submittedName>
</protein>
<dbReference type="EMBL" id="SWFM01000002">
    <property type="protein sequence ID" value="TKD70464.1"/>
    <property type="molecule type" value="Genomic_DNA"/>
</dbReference>
<sequence length="94" mass="10787">MDVYMVYLFVITATPLFLWQDYRKLALAHTPFIVAIWALLIFYIGGGMTTAAHTLFITLFVINVLFAHLAAYLIFARPFLKERSLAKKMSPTKE</sequence>
<dbReference type="InterPro" id="IPR020185">
    <property type="entry name" value="Spore_morphogenesis_YwcE"/>
</dbReference>
<dbReference type="OrthoDB" id="2680024at2"/>
<gene>
    <name evidence="2" type="ORF">FBF83_07465</name>
</gene>
<reference evidence="2 3" key="1">
    <citation type="submission" date="2019-04" db="EMBL/GenBank/DDBJ databases">
        <title>Genome sequence of Bacillus hwajinpoensis strain Y2.</title>
        <authorList>
            <person name="Fair J.L."/>
            <person name="Maclea K.S."/>
        </authorList>
    </citation>
    <scope>NUCLEOTIDE SEQUENCE [LARGE SCALE GENOMIC DNA]</scope>
    <source>
        <strain evidence="2 3">Y2</strain>
    </source>
</reference>
<dbReference type="AlphaFoldDB" id="A0A4U1MIT7"/>
<evidence type="ECO:0000313" key="3">
    <source>
        <dbReference type="Proteomes" id="UP000310541"/>
    </source>
</evidence>
<name>A0A4U1MIT7_9BACL</name>
<keyword evidence="1" id="KW-1133">Transmembrane helix</keyword>
<dbReference type="Pfam" id="PF17368">
    <property type="entry name" value="YwcE"/>
    <property type="match status" value="1"/>
</dbReference>
<organism evidence="2 3">
    <name type="scientific">Guptibacillus hwajinpoensis</name>
    <dbReference type="NCBI Taxonomy" id="208199"/>
    <lineage>
        <taxon>Bacteria</taxon>
        <taxon>Bacillati</taxon>
        <taxon>Bacillota</taxon>
        <taxon>Bacilli</taxon>
        <taxon>Bacillales</taxon>
        <taxon>Guptibacillaceae</taxon>
        <taxon>Guptibacillus</taxon>
    </lineage>
</organism>
<evidence type="ECO:0000256" key="1">
    <source>
        <dbReference type="SAM" id="Phobius"/>
    </source>
</evidence>
<keyword evidence="1" id="KW-0812">Transmembrane</keyword>
<accession>A0A4U1MIT7</accession>
<dbReference type="Proteomes" id="UP000310541">
    <property type="component" value="Unassembled WGS sequence"/>
</dbReference>
<comment type="caution">
    <text evidence="2">The sequence shown here is derived from an EMBL/GenBank/DDBJ whole genome shotgun (WGS) entry which is preliminary data.</text>
</comment>
<feature type="transmembrane region" description="Helical" evidence="1">
    <location>
        <begin position="51"/>
        <end position="75"/>
    </location>
</feature>
<feature type="transmembrane region" description="Helical" evidence="1">
    <location>
        <begin position="25"/>
        <end position="45"/>
    </location>
</feature>
<keyword evidence="1" id="KW-0472">Membrane</keyword>